<reference evidence="1 2" key="1">
    <citation type="journal article" date="2023" name="Int. J. Syst. Evol. Microbiol.">
        <title>Methylocystis iwaonis sp. nov., a type II methane-oxidizing bacterium from surface soil of a rice paddy field in Japan, and emended description of the genus Methylocystis (ex Whittenbury et al. 1970) Bowman et al. 1993.</title>
        <authorList>
            <person name="Kaise H."/>
            <person name="Sawadogo J.B."/>
            <person name="Alam M.S."/>
            <person name="Ueno C."/>
            <person name="Dianou D."/>
            <person name="Shinjo R."/>
            <person name="Asakawa S."/>
        </authorList>
    </citation>
    <scope>NUCLEOTIDE SEQUENCE [LARGE SCALE GENOMIC DNA]</scope>
    <source>
        <strain evidence="1 2">SS37A-Re</strain>
    </source>
</reference>
<dbReference type="RefSeq" id="WP_202071465.1">
    <property type="nucleotide sequence ID" value="NZ_AP027142.1"/>
</dbReference>
<name>A0ABN6VIV3_9HYPH</name>
<dbReference type="PANTHER" id="PTHR33988">
    <property type="entry name" value="ENDORIBONUCLEASE MAZF-RELATED"/>
    <property type="match status" value="1"/>
</dbReference>
<dbReference type="Gene3D" id="2.30.30.110">
    <property type="match status" value="1"/>
</dbReference>
<organism evidence="1 2">
    <name type="scientific">Methylocystis iwaonis</name>
    <dbReference type="NCBI Taxonomy" id="2885079"/>
    <lineage>
        <taxon>Bacteria</taxon>
        <taxon>Pseudomonadati</taxon>
        <taxon>Pseudomonadota</taxon>
        <taxon>Alphaproteobacteria</taxon>
        <taxon>Hyphomicrobiales</taxon>
        <taxon>Methylocystaceae</taxon>
        <taxon>Methylocystis</taxon>
    </lineage>
</organism>
<protein>
    <submittedName>
        <fullName evidence="1">Endoribonuclease MazF</fullName>
    </submittedName>
</protein>
<proteinExistence type="predicted"/>
<dbReference type="InterPro" id="IPR011067">
    <property type="entry name" value="Plasmid_toxin/cell-grow_inhib"/>
</dbReference>
<sequence>MRRGDIWTVSGGKHYAGKPRPVVIVQDDSFDATDSITICAFTTDPTEAPLFRLLVEPNERNGLNSSSRLMVDKITTVPKSKAGERIGRLDDEDVVRLNQAVMVFLGLAASSRTGRKGER</sequence>
<gene>
    <name evidence="1" type="primary">mazF</name>
    <name evidence="1" type="ORF">SS37A_31150</name>
</gene>
<keyword evidence="2" id="KW-1185">Reference proteome</keyword>
<accession>A0ABN6VIV3</accession>
<evidence type="ECO:0000313" key="1">
    <source>
        <dbReference type="EMBL" id="BDV35586.1"/>
    </source>
</evidence>
<dbReference type="SUPFAM" id="SSF50118">
    <property type="entry name" value="Cell growth inhibitor/plasmid maintenance toxic component"/>
    <property type="match status" value="1"/>
</dbReference>
<evidence type="ECO:0000313" key="2">
    <source>
        <dbReference type="Proteomes" id="UP001317629"/>
    </source>
</evidence>
<dbReference type="Proteomes" id="UP001317629">
    <property type="component" value="Chromosome"/>
</dbReference>
<dbReference type="InterPro" id="IPR003477">
    <property type="entry name" value="PemK-like"/>
</dbReference>
<dbReference type="EMBL" id="AP027142">
    <property type="protein sequence ID" value="BDV35586.1"/>
    <property type="molecule type" value="Genomic_DNA"/>
</dbReference>
<dbReference type="Pfam" id="PF02452">
    <property type="entry name" value="PemK_toxin"/>
    <property type="match status" value="1"/>
</dbReference>